<dbReference type="NCBIfam" id="NF033788">
    <property type="entry name" value="HTH_metalloreg"/>
    <property type="match status" value="1"/>
</dbReference>
<dbReference type="SUPFAM" id="SSF46785">
    <property type="entry name" value="Winged helix' DNA-binding domain"/>
    <property type="match status" value="1"/>
</dbReference>
<dbReference type="PANTHER" id="PTHR43132:SF2">
    <property type="entry name" value="ARSENICAL RESISTANCE OPERON REPRESSOR ARSR-RELATED"/>
    <property type="match status" value="1"/>
</dbReference>
<dbReference type="SMART" id="SM00418">
    <property type="entry name" value="HTH_ARSR"/>
    <property type="match status" value="1"/>
</dbReference>
<dbReference type="AlphaFoldDB" id="A0A7C3ZN24"/>
<dbReference type="InterPro" id="IPR051011">
    <property type="entry name" value="Metal_resp_trans_reg"/>
</dbReference>
<dbReference type="Gene3D" id="1.10.10.10">
    <property type="entry name" value="Winged helix-like DNA-binding domain superfamily/Winged helix DNA-binding domain"/>
    <property type="match status" value="1"/>
</dbReference>
<dbReference type="CDD" id="cd00090">
    <property type="entry name" value="HTH_ARSR"/>
    <property type="match status" value="1"/>
</dbReference>
<evidence type="ECO:0000256" key="2">
    <source>
        <dbReference type="ARBA" id="ARBA00023125"/>
    </source>
</evidence>
<dbReference type="PROSITE" id="PS50987">
    <property type="entry name" value="HTH_ARSR_2"/>
    <property type="match status" value="1"/>
</dbReference>
<comment type="caution">
    <text evidence="5">The sequence shown here is derived from an EMBL/GenBank/DDBJ whole genome shotgun (WGS) entry which is preliminary data.</text>
</comment>
<feature type="domain" description="HTH arsR-type" evidence="4">
    <location>
        <begin position="18"/>
        <end position="109"/>
    </location>
</feature>
<proteinExistence type="predicted"/>
<name>A0A7C3ZN24_9CYAN</name>
<accession>A0A7C3ZN24</accession>
<protein>
    <submittedName>
        <fullName evidence="5">ArsR family transcriptional regulator</fullName>
    </submittedName>
</protein>
<dbReference type="Pfam" id="PF01022">
    <property type="entry name" value="HTH_5"/>
    <property type="match status" value="1"/>
</dbReference>
<dbReference type="GO" id="GO:0003700">
    <property type="term" value="F:DNA-binding transcription factor activity"/>
    <property type="evidence" value="ECO:0007669"/>
    <property type="project" value="InterPro"/>
</dbReference>
<evidence type="ECO:0000256" key="1">
    <source>
        <dbReference type="ARBA" id="ARBA00023015"/>
    </source>
</evidence>
<dbReference type="InterPro" id="IPR001845">
    <property type="entry name" value="HTH_ArsR_DNA-bd_dom"/>
</dbReference>
<dbReference type="EMBL" id="DSPX01000235">
    <property type="protein sequence ID" value="HGG03443.1"/>
    <property type="molecule type" value="Genomic_DNA"/>
</dbReference>
<sequence>MQLSPPIACCPPLLAGRLTPEEARAIAPLFRALADPARLEILSAIAAQPNLEVRACQLVESLNLAQPTVSYHLKIMYEAALLKKERRGTLIYYQLVPAALATVRGVLGA</sequence>
<evidence type="ECO:0000256" key="3">
    <source>
        <dbReference type="ARBA" id="ARBA00023163"/>
    </source>
</evidence>
<keyword evidence="2" id="KW-0238">DNA-binding</keyword>
<keyword evidence="3" id="KW-0804">Transcription</keyword>
<keyword evidence="1" id="KW-0805">Transcription regulation</keyword>
<dbReference type="InterPro" id="IPR011991">
    <property type="entry name" value="ArsR-like_HTH"/>
</dbReference>
<organism evidence="5">
    <name type="scientific">Planktothricoides sp. SpSt-374</name>
    <dbReference type="NCBI Taxonomy" id="2282167"/>
    <lineage>
        <taxon>Bacteria</taxon>
        <taxon>Bacillati</taxon>
        <taxon>Cyanobacteriota</taxon>
        <taxon>Cyanophyceae</taxon>
        <taxon>Oscillatoriophycideae</taxon>
        <taxon>Oscillatoriales</taxon>
        <taxon>Oscillatoriaceae</taxon>
        <taxon>Planktothricoides</taxon>
    </lineage>
</organism>
<evidence type="ECO:0000259" key="4">
    <source>
        <dbReference type="PROSITE" id="PS50987"/>
    </source>
</evidence>
<evidence type="ECO:0000313" key="5">
    <source>
        <dbReference type="EMBL" id="HGG03443.1"/>
    </source>
</evidence>
<dbReference type="PRINTS" id="PR00778">
    <property type="entry name" value="HTHARSR"/>
</dbReference>
<dbReference type="InterPro" id="IPR036388">
    <property type="entry name" value="WH-like_DNA-bd_sf"/>
</dbReference>
<gene>
    <name evidence="5" type="ORF">ENR15_23095</name>
</gene>
<reference evidence="5" key="1">
    <citation type="journal article" date="2020" name="mSystems">
        <title>Genome- and Community-Level Interaction Insights into Carbon Utilization and Element Cycling Functions of Hydrothermarchaeota in Hydrothermal Sediment.</title>
        <authorList>
            <person name="Zhou Z."/>
            <person name="Liu Y."/>
            <person name="Xu W."/>
            <person name="Pan J."/>
            <person name="Luo Z.H."/>
            <person name="Li M."/>
        </authorList>
    </citation>
    <scope>NUCLEOTIDE SEQUENCE [LARGE SCALE GENOMIC DNA]</scope>
    <source>
        <strain evidence="5">SpSt-374</strain>
    </source>
</reference>
<dbReference type="GO" id="GO:0003677">
    <property type="term" value="F:DNA binding"/>
    <property type="evidence" value="ECO:0007669"/>
    <property type="project" value="UniProtKB-KW"/>
</dbReference>
<dbReference type="PANTHER" id="PTHR43132">
    <property type="entry name" value="ARSENICAL RESISTANCE OPERON REPRESSOR ARSR-RELATED"/>
    <property type="match status" value="1"/>
</dbReference>
<dbReference type="InterPro" id="IPR036390">
    <property type="entry name" value="WH_DNA-bd_sf"/>
</dbReference>